<dbReference type="PANTHER" id="PTHR48080">
    <property type="entry name" value="D-GALACTONATE DEHYDRATASE-RELATED"/>
    <property type="match status" value="1"/>
</dbReference>
<dbReference type="SFLD" id="SFLDS00001">
    <property type="entry name" value="Enolase"/>
    <property type="match status" value="1"/>
</dbReference>
<evidence type="ECO:0000259" key="2">
    <source>
        <dbReference type="SMART" id="SM00922"/>
    </source>
</evidence>
<dbReference type="SFLD" id="SFLDG00179">
    <property type="entry name" value="mandelate_racemase"/>
    <property type="match status" value="1"/>
</dbReference>
<dbReference type="Gene3D" id="3.30.390.10">
    <property type="entry name" value="Enolase-like, N-terminal domain"/>
    <property type="match status" value="1"/>
</dbReference>
<dbReference type="InterPro" id="IPR013341">
    <property type="entry name" value="Mandelate_racemase_N_dom"/>
</dbReference>
<organism evidence="3">
    <name type="scientific">uncultured delta proteobacterium</name>
    <dbReference type="NCBI Taxonomy" id="34034"/>
    <lineage>
        <taxon>Bacteria</taxon>
        <taxon>Deltaproteobacteria</taxon>
        <taxon>environmental samples</taxon>
    </lineage>
</organism>
<dbReference type="SMART" id="SM00922">
    <property type="entry name" value="MR_MLE"/>
    <property type="match status" value="1"/>
</dbReference>
<name>A0A212KAT9_9DELT</name>
<sequence>MAKITSIRTIRIAERSNILWVEIETDEGLTGTGEAFRGADAVESVIHNQMSSWLLGQDSRRIELISRTLTTPYVGFASASAEIRAASAIDIALWDLCGKRHGIPVHQALGGASRDVVPVYNTCAGYAYNTSSSSFNAGTARRVIGEKDAMRGPYDDQIAFMNDAGALAESLLAEGYRGMKIWPFDAYAVKTQGTFISLADLEAALEPFRKIREAVGNRIEIMAELHSMWNVQSAIRICRALEEYAVFWAEDPICKMDDIEGLADIRSKTKTPLCGSETLAGLSTYRRMFAHKAVDIAMLDLGWCGGLTQGRKISALAEANGIAITPHDCTGPISLWAGVHLAFHSPVTLFQEVVRAVIATWYRDLVDALPVIAGGGIELPRRSGLGVALRPETAQRADATVVVSR</sequence>
<dbReference type="SUPFAM" id="SSF51604">
    <property type="entry name" value="Enolase C-terminal domain-like"/>
    <property type="match status" value="1"/>
</dbReference>
<reference evidence="3" key="1">
    <citation type="submission" date="2016-04" db="EMBL/GenBank/DDBJ databases">
        <authorList>
            <person name="Evans L.H."/>
            <person name="Alamgir A."/>
            <person name="Owens N."/>
            <person name="Weber N.D."/>
            <person name="Virtaneva K."/>
            <person name="Barbian K."/>
            <person name="Babar A."/>
            <person name="Rosenke K."/>
        </authorList>
    </citation>
    <scope>NUCLEOTIDE SEQUENCE</scope>
    <source>
        <strain evidence="3">86</strain>
    </source>
</reference>
<dbReference type="SUPFAM" id="SSF54826">
    <property type="entry name" value="Enolase N-terminal domain-like"/>
    <property type="match status" value="1"/>
</dbReference>
<dbReference type="CDD" id="cd03316">
    <property type="entry name" value="MR_like"/>
    <property type="match status" value="1"/>
</dbReference>
<dbReference type="Pfam" id="PF02746">
    <property type="entry name" value="MR_MLE_N"/>
    <property type="match status" value="1"/>
</dbReference>
<dbReference type="AlphaFoldDB" id="A0A212KAT9"/>
<dbReference type="GO" id="GO:0016829">
    <property type="term" value="F:lyase activity"/>
    <property type="evidence" value="ECO:0007669"/>
    <property type="project" value="UniProtKB-KW"/>
</dbReference>
<dbReference type="Pfam" id="PF13378">
    <property type="entry name" value="MR_MLE_C"/>
    <property type="match status" value="1"/>
</dbReference>
<dbReference type="EMBL" id="FLUQ01000004">
    <property type="protein sequence ID" value="SBW08615.1"/>
    <property type="molecule type" value="Genomic_DNA"/>
</dbReference>
<evidence type="ECO:0000256" key="1">
    <source>
        <dbReference type="ARBA" id="ARBA00023239"/>
    </source>
</evidence>
<dbReference type="InterPro" id="IPR029065">
    <property type="entry name" value="Enolase_C-like"/>
</dbReference>
<gene>
    <name evidence="3" type="ORF">KL86DPRO_40142</name>
</gene>
<dbReference type="InterPro" id="IPR029017">
    <property type="entry name" value="Enolase-like_N"/>
</dbReference>
<protein>
    <submittedName>
        <fullName evidence="3">Mandelate racemase/muconate lactonizing enzyme protein</fullName>
    </submittedName>
</protein>
<dbReference type="InterPro" id="IPR013342">
    <property type="entry name" value="Mandelate_racemase_C"/>
</dbReference>
<dbReference type="PANTHER" id="PTHR48080:SF2">
    <property type="entry name" value="D-GALACTONATE DEHYDRATASE"/>
    <property type="match status" value="1"/>
</dbReference>
<dbReference type="Gene3D" id="3.20.20.120">
    <property type="entry name" value="Enolase-like C-terminal domain"/>
    <property type="match status" value="1"/>
</dbReference>
<keyword evidence="1" id="KW-0456">Lyase</keyword>
<accession>A0A212KAT9</accession>
<evidence type="ECO:0000313" key="3">
    <source>
        <dbReference type="EMBL" id="SBW08615.1"/>
    </source>
</evidence>
<dbReference type="InterPro" id="IPR036849">
    <property type="entry name" value="Enolase-like_C_sf"/>
</dbReference>
<feature type="domain" description="Mandelate racemase/muconate lactonizing enzyme C-terminal" evidence="2">
    <location>
        <begin position="161"/>
        <end position="272"/>
    </location>
</feature>
<proteinExistence type="predicted"/>
<dbReference type="InterPro" id="IPR034593">
    <property type="entry name" value="DgoD-like"/>
</dbReference>